<keyword evidence="1" id="KW-0812">Transmembrane</keyword>
<dbReference type="EMBL" id="AP025314">
    <property type="protein sequence ID" value="BDD09784.1"/>
    <property type="molecule type" value="Genomic_DNA"/>
</dbReference>
<sequence length="255" mass="29166">MLKVFSNIKLKIGPKIIGGIVILAGLGWFVAKKQWARRCVRIEVTVDDSHQQFFVSEQSVKRMMTKSGSRKLVGEPLSYINLKEIEKDIEKHKFVQNAEVYAGVSGVLFANVTQNRPIARIVRPRAKDAYINFDGAILPTSSRFTARVPLVSGAYANKFVNGKQDEIFEGVMTVLRKLEEDEFLKAQIAQVDVDKEGRLKIFPQVGKQIFELGLPQDIDRKLQKLTWFYEHIYPFKGPNAYKRVSLEFERQIVCE</sequence>
<dbReference type="RefSeq" id="WP_338391376.1">
    <property type="nucleotide sequence ID" value="NZ_AP025314.1"/>
</dbReference>
<reference evidence="2 3" key="1">
    <citation type="submission" date="2021-12" db="EMBL/GenBank/DDBJ databases">
        <title>Genome sequencing of bacteria with rrn-lacking chromosome and rrn-plasmid.</title>
        <authorList>
            <person name="Anda M."/>
            <person name="Iwasaki W."/>
        </authorList>
    </citation>
    <scope>NUCLEOTIDE SEQUENCE [LARGE SCALE GENOMIC DNA]</scope>
    <source>
        <strain evidence="2 3">DSM 100852</strain>
    </source>
</reference>
<name>A0AAU9D5M3_9BACT</name>
<gene>
    <name evidence="2" type="primary">ftsQ</name>
    <name evidence="2" type="ORF">FUAX_22160</name>
</gene>
<feature type="transmembrane region" description="Helical" evidence="1">
    <location>
        <begin position="12"/>
        <end position="31"/>
    </location>
</feature>
<organism evidence="2 3">
    <name type="scientific">Fulvitalea axinellae</name>
    <dbReference type="NCBI Taxonomy" id="1182444"/>
    <lineage>
        <taxon>Bacteria</taxon>
        <taxon>Pseudomonadati</taxon>
        <taxon>Bacteroidota</taxon>
        <taxon>Cytophagia</taxon>
        <taxon>Cytophagales</taxon>
        <taxon>Persicobacteraceae</taxon>
        <taxon>Fulvitalea</taxon>
    </lineage>
</organism>
<evidence type="ECO:0000313" key="3">
    <source>
        <dbReference type="Proteomes" id="UP001348817"/>
    </source>
</evidence>
<protein>
    <submittedName>
        <fullName evidence="2">Cell division protein FtsQ</fullName>
    </submittedName>
</protein>
<keyword evidence="1" id="KW-0472">Membrane</keyword>
<keyword evidence="3" id="KW-1185">Reference proteome</keyword>
<proteinExistence type="predicted"/>
<dbReference type="KEGG" id="fax:FUAX_22160"/>
<evidence type="ECO:0000256" key="1">
    <source>
        <dbReference type="SAM" id="Phobius"/>
    </source>
</evidence>
<keyword evidence="2" id="KW-0132">Cell division</keyword>
<accession>A0AAU9D5M3</accession>
<dbReference type="Proteomes" id="UP001348817">
    <property type="component" value="Chromosome"/>
</dbReference>
<keyword evidence="2" id="KW-0131">Cell cycle</keyword>
<evidence type="ECO:0000313" key="2">
    <source>
        <dbReference type="EMBL" id="BDD09784.1"/>
    </source>
</evidence>
<keyword evidence="1" id="KW-1133">Transmembrane helix</keyword>
<dbReference type="AlphaFoldDB" id="A0AAU9D5M3"/>
<dbReference type="GO" id="GO:0051301">
    <property type="term" value="P:cell division"/>
    <property type="evidence" value="ECO:0007669"/>
    <property type="project" value="UniProtKB-KW"/>
</dbReference>